<evidence type="ECO:0000313" key="2">
    <source>
        <dbReference type="Proteomes" id="UP000237347"/>
    </source>
</evidence>
<keyword evidence="2" id="KW-1185">Reference proteome</keyword>
<protein>
    <submittedName>
        <fullName evidence="1">Uncharacterized protein</fullName>
    </submittedName>
</protein>
<gene>
    <name evidence="1" type="ORF">CFP56_034253</name>
</gene>
<organism evidence="1 2">
    <name type="scientific">Quercus suber</name>
    <name type="common">Cork oak</name>
    <dbReference type="NCBI Taxonomy" id="58331"/>
    <lineage>
        <taxon>Eukaryota</taxon>
        <taxon>Viridiplantae</taxon>
        <taxon>Streptophyta</taxon>
        <taxon>Embryophyta</taxon>
        <taxon>Tracheophyta</taxon>
        <taxon>Spermatophyta</taxon>
        <taxon>Magnoliopsida</taxon>
        <taxon>eudicotyledons</taxon>
        <taxon>Gunneridae</taxon>
        <taxon>Pentapetalae</taxon>
        <taxon>rosids</taxon>
        <taxon>fabids</taxon>
        <taxon>Fagales</taxon>
        <taxon>Fagaceae</taxon>
        <taxon>Quercus</taxon>
    </lineage>
</organism>
<accession>A0AAW0JD36</accession>
<sequence>MFLPILHLANLKHLHIDDCRNLEKRCVEGSGAEWFQISHILNIKINGKYIKGKDSEDSGDFDDYDKSEYVEFDDSEDDRDDYTESVDACKKIPFGKMIKLMITDAKNKNCYYLSAMMEVLPFCGKLDGSILEWLLKPDVLFLTGRFARDMESARVEFWSTSYYCIVVTIMF</sequence>
<proteinExistence type="predicted"/>
<reference evidence="1 2" key="1">
    <citation type="journal article" date="2018" name="Sci. Data">
        <title>The draft genome sequence of cork oak.</title>
        <authorList>
            <person name="Ramos A.M."/>
            <person name="Usie A."/>
            <person name="Barbosa P."/>
            <person name="Barros P.M."/>
            <person name="Capote T."/>
            <person name="Chaves I."/>
            <person name="Simoes F."/>
            <person name="Abreu I."/>
            <person name="Carrasquinho I."/>
            <person name="Faro C."/>
            <person name="Guimaraes J.B."/>
            <person name="Mendonca D."/>
            <person name="Nobrega F."/>
            <person name="Rodrigues L."/>
            <person name="Saibo N.J.M."/>
            <person name="Varela M.C."/>
            <person name="Egas C."/>
            <person name="Matos J."/>
            <person name="Miguel C.M."/>
            <person name="Oliveira M.M."/>
            <person name="Ricardo C.P."/>
            <person name="Goncalves S."/>
        </authorList>
    </citation>
    <scope>NUCLEOTIDE SEQUENCE [LARGE SCALE GENOMIC DNA]</scope>
    <source>
        <strain evidence="2">cv. HL8</strain>
    </source>
</reference>
<dbReference type="EMBL" id="PKMF04000598">
    <property type="protein sequence ID" value="KAK7824603.1"/>
    <property type="molecule type" value="Genomic_DNA"/>
</dbReference>
<comment type="caution">
    <text evidence="1">The sequence shown here is derived from an EMBL/GenBank/DDBJ whole genome shotgun (WGS) entry which is preliminary data.</text>
</comment>
<dbReference type="AlphaFoldDB" id="A0AAW0JD36"/>
<dbReference type="Proteomes" id="UP000237347">
    <property type="component" value="Unassembled WGS sequence"/>
</dbReference>
<evidence type="ECO:0000313" key="1">
    <source>
        <dbReference type="EMBL" id="KAK7824603.1"/>
    </source>
</evidence>
<name>A0AAW0JD36_QUESU</name>